<protein>
    <recommendedName>
        <fullName evidence="4">Protein SSUH2 homolog</fullName>
    </recommendedName>
</protein>
<dbReference type="AlphaFoldDB" id="A0A914A360"/>
<dbReference type="EnsemblMetazoa" id="XM_038202345.1">
    <property type="protein sequence ID" value="XP_038058273.1"/>
    <property type="gene ID" value="LOC119729673"/>
</dbReference>
<feature type="compositionally biased region" description="Pro residues" evidence="1">
    <location>
        <begin position="1"/>
        <end position="12"/>
    </location>
</feature>
<dbReference type="RefSeq" id="XP_038058273.1">
    <property type="nucleotide sequence ID" value="XM_038202345.1"/>
</dbReference>
<evidence type="ECO:0000313" key="2">
    <source>
        <dbReference type="EnsemblMetazoa" id="XP_038058273.1"/>
    </source>
</evidence>
<dbReference type="OMA" id="FETHEKH"/>
<dbReference type="OrthoDB" id="3355217at2759"/>
<accession>A0A914A360</accession>
<dbReference type="InterPro" id="IPR052789">
    <property type="entry name" value="SSUH2_homolog"/>
</dbReference>
<evidence type="ECO:0008006" key="4">
    <source>
        <dbReference type="Google" id="ProtNLM"/>
    </source>
</evidence>
<proteinExistence type="predicted"/>
<reference evidence="2" key="1">
    <citation type="submission" date="2022-11" db="UniProtKB">
        <authorList>
            <consortium name="EnsemblMetazoa"/>
        </authorList>
    </citation>
    <scope>IDENTIFICATION</scope>
</reference>
<feature type="compositionally biased region" description="Low complexity" evidence="1">
    <location>
        <begin position="109"/>
        <end position="131"/>
    </location>
</feature>
<evidence type="ECO:0000256" key="1">
    <source>
        <dbReference type="SAM" id="MobiDB-lite"/>
    </source>
</evidence>
<evidence type="ECO:0000313" key="3">
    <source>
        <dbReference type="Proteomes" id="UP000887568"/>
    </source>
</evidence>
<organism evidence="2 3">
    <name type="scientific">Patiria miniata</name>
    <name type="common">Bat star</name>
    <name type="synonym">Asterina miniata</name>
    <dbReference type="NCBI Taxonomy" id="46514"/>
    <lineage>
        <taxon>Eukaryota</taxon>
        <taxon>Metazoa</taxon>
        <taxon>Echinodermata</taxon>
        <taxon>Eleutherozoa</taxon>
        <taxon>Asterozoa</taxon>
        <taxon>Asteroidea</taxon>
        <taxon>Valvatacea</taxon>
        <taxon>Valvatida</taxon>
        <taxon>Asterinidae</taxon>
        <taxon>Patiria</taxon>
    </lineage>
</organism>
<sequence length="542" mass="58919">MAQQGYPPPGAPPQQGYGATSQGYGAPQQGYGAPPQGYGAPQQGYGAPQQGYGAPQQGYGAPQQGYGAPQPQGAPPPQQGYGAPQPQGAPPPQQGYGAPQPQGAPPPQQGYGAPQPQGAPPLQQGYGAPQPQGAPPPQQGYRAPAPQPGSQPAVWTPGAVAEGAPPYQFANAADADREDNENATEGGDVNPDVNSLQPVPGYETVAFGDGPPVPPPAYEPPSEGDRPQEVFDSKEDIGEEAVKAAILAYVDKHCCYGSRPAKNMTIREIIPSQALHYQLETFNEARTTSRNFTPYAGGFVDGPQNGAPPPAWSILCKPDQPFVTHIKNLEVPHTSFVQQCHRCHGCGFVMCGRCYGRGRVRCSSCSGSGHRTEYRDGHSHHVSCTWCHGSGRRRCNRCRGDGRVVCPTCSGYRQLRHFIMLTVSYTNNLEDYILERSDMPDELIRSVSGQTIFQQTLPHVWPISQYPVQEVNQNSIRIVEKHRTAWPHAMTLQQRQTLRSVPVTEAHYEWKNVNTRFWVYGFEHEVHAPDYPHQCCWGCTVL</sequence>
<feature type="region of interest" description="Disordered" evidence="1">
    <location>
        <begin position="1"/>
        <end position="230"/>
    </location>
</feature>
<feature type="compositionally biased region" description="Low complexity" evidence="1">
    <location>
        <begin position="13"/>
        <end position="71"/>
    </location>
</feature>
<dbReference type="PANTHER" id="PTHR48465:SF1">
    <property type="entry name" value="PROTEIN SSUH2 HOMOLOG"/>
    <property type="match status" value="1"/>
</dbReference>
<keyword evidence="3" id="KW-1185">Reference proteome</keyword>
<name>A0A914A360_PATMI</name>
<dbReference type="PANTHER" id="PTHR48465">
    <property type="entry name" value="PROTEIN SSUH2 HOMOLOG"/>
    <property type="match status" value="1"/>
</dbReference>
<dbReference type="GeneID" id="119729673"/>
<dbReference type="Proteomes" id="UP000887568">
    <property type="component" value="Unplaced"/>
</dbReference>